<evidence type="ECO:0000259" key="2">
    <source>
        <dbReference type="Pfam" id="PF02525"/>
    </source>
</evidence>
<accession>A0A3A1YT98</accession>
<dbReference type="InterPro" id="IPR029039">
    <property type="entry name" value="Flavoprotein-like_sf"/>
</dbReference>
<dbReference type="SUPFAM" id="SSF52218">
    <property type="entry name" value="Flavoproteins"/>
    <property type="match status" value="1"/>
</dbReference>
<dbReference type="PANTHER" id="PTHR47307">
    <property type="entry name" value="GLUTATHIONE-REGULATED POTASSIUM-EFFLUX SYSTEM ANCILLARY PROTEIN KEFG"/>
    <property type="match status" value="1"/>
</dbReference>
<name>A0A3A1YT98_9GAMM</name>
<dbReference type="GO" id="GO:0009055">
    <property type="term" value="F:electron transfer activity"/>
    <property type="evidence" value="ECO:0007669"/>
    <property type="project" value="TreeGrafter"/>
</dbReference>
<dbReference type="InterPro" id="IPR003680">
    <property type="entry name" value="Flavodoxin_fold"/>
</dbReference>
<evidence type="ECO:0000313" key="3">
    <source>
        <dbReference type="EMBL" id="RIY40140.1"/>
    </source>
</evidence>
<dbReference type="Gene3D" id="3.40.50.360">
    <property type="match status" value="1"/>
</dbReference>
<dbReference type="Proteomes" id="UP000265916">
    <property type="component" value="Unassembled WGS sequence"/>
</dbReference>
<feature type="domain" description="Flavodoxin-like fold" evidence="2">
    <location>
        <begin position="2"/>
        <end position="126"/>
    </location>
</feature>
<sequence length="143" mass="16159">MDVAAEKAAHEAADRIVYLFPVHWFNLTPLLKEYMNSVWEFNWAFGPEGYALQDKEFLVVTAAGGMETTYQLDGLIRRTGADILSSLEASAYYVGMTYLEPVIFYQTISATPEIIAQHQQVFAQRLAAPLNTHVRNRSVRTRG</sequence>
<organism evidence="3 4">
    <name type="scientific">Psittacicella hinzii</name>
    <dbReference type="NCBI Taxonomy" id="2028575"/>
    <lineage>
        <taxon>Bacteria</taxon>
        <taxon>Pseudomonadati</taxon>
        <taxon>Pseudomonadota</taxon>
        <taxon>Gammaproteobacteria</taxon>
        <taxon>Pasteurellales</taxon>
        <taxon>Psittacicellaceae</taxon>
        <taxon>Psittacicella</taxon>
    </lineage>
</organism>
<keyword evidence="1" id="KW-0560">Oxidoreductase</keyword>
<gene>
    <name evidence="3" type="ORF">CKF58_00990</name>
</gene>
<evidence type="ECO:0000313" key="4">
    <source>
        <dbReference type="Proteomes" id="UP000265916"/>
    </source>
</evidence>
<dbReference type="AlphaFoldDB" id="A0A3A1YT98"/>
<dbReference type="Pfam" id="PF02525">
    <property type="entry name" value="Flavodoxin_2"/>
    <property type="match status" value="1"/>
</dbReference>
<dbReference type="GO" id="GO:0003955">
    <property type="term" value="F:NAD(P)H dehydrogenase (quinone) activity"/>
    <property type="evidence" value="ECO:0007669"/>
    <property type="project" value="TreeGrafter"/>
</dbReference>
<dbReference type="RefSeq" id="WP_119530126.1">
    <property type="nucleotide sequence ID" value="NZ_JBHSSP010000023.1"/>
</dbReference>
<comment type="caution">
    <text evidence="3">The sequence shown here is derived from an EMBL/GenBank/DDBJ whole genome shotgun (WGS) entry which is preliminary data.</text>
</comment>
<dbReference type="OrthoDB" id="9798454at2"/>
<protein>
    <recommendedName>
        <fullName evidence="2">Flavodoxin-like fold domain-containing protein</fullName>
    </recommendedName>
</protein>
<dbReference type="PANTHER" id="PTHR47307:SF1">
    <property type="entry name" value="GLUTATHIONE-REGULATED POTASSIUM-EFFLUX SYSTEM ANCILLARY PROTEIN KEFG"/>
    <property type="match status" value="1"/>
</dbReference>
<keyword evidence="4" id="KW-1185">Reference proteome</keyword>
<proteinExistence type="predicted"/>
<dbReference type="GO" id="GO:0010181">
    <property type="term" value="F:FMN binding"/>
    <property type="evidence" value="ECO:0007669"/>
    <property type="project" value="TreeGrafter"/>
</dbReference>
<dbReference type="InterPro" id="IPR046980">
    <property type="entry name" value="KefG/KefF"/>
</dbReference>
<reference evidence="3 4" key="1">
    <citation type="submission" date="2017-08" db="EMBL/GenBank/DDBJ databases">
        <title>Reclassification of Bisgaard taxon 37 and 44.</title>
        <authorList>
            <person name="Christensen H."/>
        </authorList>
    </citation>
    <scope>NUCLEOTIDE SEQUENCE [LARGE SCALE GENOMIC DNA]</scope>
    <source>
        <strain evidence="3 4">111</strain>
    </source>
</reference>
<evidence type="ECO:0000256" key="1">
    <source>
        <dbReference type="ARBA" id="ARBA00023002"/>
    </source>
</evidence>
<dbReference type="EMBL" id="NRJG01000018">
    <property type="protein sequence ID" value="RIY40140.1"/>
    <property type="molecule type" value="Genomic_DNA"/>
</dbReference>